<dbReference type="PROSITE" id="PS50181">
    <property type="entry name" value="FBOX"/>
    <property type="match status" value="1"/>
</dbReference>
<reference evidence="2" key="1">
    <citation type="submission" date="2021-12" db="EMBL/GenBank/DDBJ databases">
        <title>Convergent genome expansion in fungi linked to evolution of root-endophyte symbiosis.</title>
        <authorList>
            <consortium name="DOE Joint Genome Institute"/>
            <person name="Ke Y.-H."/>
            <person name="Bonito G."/>
            <person name="Liao H.-L."/>
            <person name="Looney B."/>
            <person name="Rojas-Flechas A."/>
            <person name="Nash J."/>
            <person name="Hameed K."/>
            <person name="Schadt C."/>
            <person name="Martin F."/>
            <person name="Crous P.W."/>
            <person name="Miettinen O."/>
            <person name="Magnuson J.K."/>
            <person name="Labbe J."/>
            <person name="Jacobson D."/>
            <person name="Doktycz M.J."/>
            <person name="Veneault-Fourrey C."/>
            <person name="Kuo A."/>
            <person name="Mondo S."/>
            <person name="Calhoun S."/>
            <person name="Riley R."/>
            <person name="Ohm R."/>
            <person name="LaButti K."/>
            <person name="Andreopoulos B."/>
            <person name="Pangilinan J."/>
            <person name="Nolan M."/>
            <person name="Tritt A."/>
            <person name="Clum A."/>
            <person name="Lipzen A."/>
            <person name="Daum C."/>
            <person name="Barry K."/>
            <person name="Grigoriev I.V."/>
            <person name="Vilgalys R."/>
        </authorList>
    </citation>
    <scope>NUCLEOTIDE SEQUENCE</scope>
    <source>
        <strain evidence="2">PMI_201</strain>
    </source>
</reference>
<evidence type="ECO:0000313" key="3">
    <source>
        <dbReference type="Proteomes" id="UP001201262"/>
    </source>
</evidence>
<dbReference type="Pfam" id="PF00646">
    <property type="entry name" value="F-box"/>
    <property type="match status" value="1"/>
</dbReference>
<dbReference type="RefSeq" id="XP_046067799.1">
    <property type="nucleotide sequence ID" value="XM_046217006.1"/>
</dbReference>
<accession>A0AAD4KMA0</accession>
<dbReference type="AlphaFoldDB" id="A0AAD4KMA0"/>
<evidence type="ECO:0000259" key="1">
    <source>
        <dbReference type="PROSITE" id="PS50181"/>
    </source>
</evidence>
<comment type="caution">
    <text evidence="2">The sequence shown here is derived from an EMBL/GenBank/DDBJ whole genome shotgun (WGS) entry which is preliminary data.</text>
</comment>
<feature type="domain" description="F-box" evidence="1">
    <location>
        <begin position="75"/>
        <end position="128"/>
    </location>
</feature>
<organism evidence="2 3">
    <name type="scientific">Talaromyces proteolyticus</name>
    <dbReference type="NCBI Taxonomy" id="1131652"/>
    <lineage>
        <taxon>Eukaryota</taxon>
        <taxon>Fungi</taxon>
        <taxon>Dikarya</taxon>
        <taxon>Ascomycota</taxon>
        <taxon>Pezizomycotina</taxon>
        <taxon>Eurotiomycetes</taxon>
        <taxon>Eurotiomycetidae</taxon>
        <taxon>Eurotiales</taxon>
        <taxon>Trichocomaceae</taxon>
        <taxon>Talaromyces</taxon>
        <taxon>Talaromyces sect. Bacilispori</taxon>
    </lineage>
</organism>
<dbReference type="InterPro" id="IPR001810">
    <property type="entry name" value="F-box_dom"/>
</dbReference>
<sequence>MKPITCVACQSTSCRSVPDGPSSPVRCFFFSNEVACRADRAVGVKKHIHSSFNPSPVVEWHPWMWPSQPAGRVTSLSVLDLPNEIIFQIAEDLSEVDKFAIRFVCSRLYSLFTQIKPPYMLSDDMQKLLWETSLRDSFRRGCDLEVRRLLDRHRAMCSICKVSHSRYAFTNVQLSQPPVSRSCRYTTEILQLCSHKSMTILELLDHFRMKAKSLRQEPIYTMRNALSCSKISHQSHALNKAPQIGIKNGTVCIYWACAFQFDPRLASLKSTLMDFEAGFCPHLTLEDICRRILQKPRQKRFRTRGLSFRCRSVGCSSEITLEATGGSHMILSAFRYFDARSPERPGNLAQLTSAIPKCYELDVEDSAALQLGEL</sequence>
<evidence type="ECO:0000313" key="2">
    <source>
        <dbReference type="EMBL" id="KAH8691802.1"/>
    </source>
</evidence>
<dbReference type="Proteomes" id="UP001201262">
    <property type="component" value="Unassembled WGS sequence"/>
</dbReference>
<gene>
    <name evidence="2" type="ORF">BGW36DRAFT_386339</name>
</gene>
<name>A0AAD4KMA0_9EURO</name>
<dbReference type="EMBL" id="JAJTJA010000011">
    <property type="protein sequence ID" value="KAH8691802.1"/>
    <property type="molecule type" value="Genomic_DNA"/>
</dbReference>
<keyword evidence="3" id="KW-1185">Reference proteome</keyword>
<dbReference type="GeneID" id="70247293"/>
<protein>
    <recommendedName>
        <fullName evidence="1">F-box domain-containing protein</fullName>
    </recommendedName>
</protein>
<proteinExistence type="predicted"/>